<dbReference type="PANTHER" id="PTHR43785">
    <property type="entry name" value="GAMMA-GLUTAMYLPUTRESCINE SYNTHETASE"/>
    <property type="match status" value="1"/>
</dbReference>
<dbReference type="STRING" id="1149755.A0A2J6SBF9"/>
<sequence length="455" mass="51193">MGSTINLPQRPSADALTKFLKSNHEIEYIRYQWLDMGNVQRLIVVTKEHALNLGNKPLKVSCLCFGVLPDESFNVTRFKPAGYDELYPDWQSLRICTYIGDGKKYANVMCFVKEQSRNFPAWERDPRSLLVGALQRAEADLDLRFLIGYEIEFYLSDGTNRESTRPFEQFNQFYGAAALRDNRVLTVLEEIVQALLKAGIKATHFHSELGHGMFEIPTGPLRPIDAVDALVFCKDAVQTIAHKHGFTATCFPKPELSPSTVAVGAHTHFSIDDATPKIADSFLAGILDNLPALCAFSMPNFDSYHRLGGFRGTVGSWVGWGTEDKDVAIRKISGRTGYWELRTADQMANMYYALAAWITAGCDGVKKQKELRWKDPPSMVAVMTPEQIAEMGWDTQLPLSLEDSLNALETAVKSHVLDDLGVDFLNMYLQFKRLEAKQASEKSEEERLRVLSKIF</sequence>
<accession>A0A2J6SBF9</accession>
<dbReference type="GO" id="GO:0016301">
    <property type="term" value="F:kinase activity"/>
    <property type="evidence" value="ECO:0007669"/>
    <property type="project" value="UniProtKB-KW"/>
</dbReference>
<dbReference type="SMART" id="SM01230">
    <property type="entry name" value="Gln-synt_C"/>
    <property type="match status" value="1"/>
</dbReference>
<dbReference type="PROSITE" id="PS51987">
    <property type="entry name" value="GS_CATALYTIC"/>
    <property type="match status" value="1"/>
</dbReference>
<proteinExistence type="inferred from homology"/>
<evidence type="ECO:0000259" key="4">
    <source>
        <dbReference type="PROSITE" id="PS51987"/>
    </source>
</evidence>
<dbReference type="InterPro" id="IPR014746">
    <property type="entry name" value="Gln_synth/guanido_kin_cat_dom"/>
</dbReference>
<evidence type="ECO:0000256" key="1">
    <source>
        <dbReference type="ARBA" id="ARBA00022598"/>
    </source>
</evidence>
<dbReference type="PANTHER" id="PTHR43785:SF2">
    <property type="entry name" value="TYPE-1 GLUTAMINE SYNTHETASE 1"/>
    <property type="match status" value="1"/>
</dbReference>
<protein>
    <submittedName>
        <fullName evidence="5">Glutamine synthetase/guanido kinase</fullName>
    </submittedName>
</protein>
<evidence type="ECO:0000256" key="3">
    <source>
        <dbReference type="RuleBase" id="RU000384"/>
    </source>
</evidence>
<keyword evidence="1" id="KW-0436">Ligase</keyword>
<keyword evidence="5" id="KW-0418">Kinase</keyword>
<comment type="similarity">
    <text evidence="2 3">Belongs to the glutamine synthetase family.</text>
</comment>
<dbReference type="SUPFAM" id="SSF55931">
    <property type="entry name" value="Glutamine synthetase/guanido kinase"/>
    <property type="match status" value="1"/>
</dbReference>
<feature type="domain" description="GS catalytic" evidence="4">
    <location>
        <begin position="126"/>
        <end position="455"/>
    </location>
</feature>
<reference evidence="5 6" key="1">
    <citation type="submission" date="2016-04" db="EMBL/GenBank/DDBJ databases">
        <title>A degradative enzymes factory behind the ericoid mycorrhizal symbiosis.</title>
        <authorList>
            <consortium name="DOE Joint Genome Institute"/>
            <person name="Martino E."/>
            <person name="Morin E."/>
            <person name="Grelet G."/>
            <person name="Kuo A."/>
            <person name="Kohler A."/>
            <person name="Daghino S."/>
            <person name="Barry K."/>
            <person name="Choi C."/>
            <person name="Cichocki N."/>
            <person name="Clum A."/>
            <person name="Copeland A."/>
            <person name="Hainaut M."/>
            <person name="Haridas S."/>
            <person name="Labutti K."/>
            <person name="Lindquist E."/>
            <person name="Lipzen A."/>
            <person name="Khouja H.-R."/>
            <person name="Murat C."/>
            <person name="Ohm R."/>
            <person name="Olson A."/>
            <person name="Spatafora J."/>
            <person name="Veneault-Fourrey C."/>
            <person name="Henrissat B."/>
            <person name="Grigoriev I."/>
            <person name="Martin F."/>
            <person name="Perotto S."/>
        </authorList>
    </citation>
    <scope>NUCLEOTIDE SEQUENCE [LARGE SCALE GENOMIC DNA]</scope>
    <source>
        <strain evidence="5 6">F</strain>
    </source>
</reference>
<keyword evidence="6" id="KW-1185">Reference proteome</keyword>
<dbReference type="AlphaFoldDB" id="A0A2J6SBF9"/>
<keyword evidence="5" id="KW-0808">Transferase</keyword>
<dbReference type="Pfam" id="PF00120">
    <property type="entry name" value="Gln-synt_C"/>
    <property type="match status" value="1"/>
</dbReference>
<organism evidence="5 6">
    <name type="scientific">Hyaloscypha variabilis (strain UAMH 11265 / GT02V1 / F)</name>
    <name type="common">Meliniomyces variabilis</name>
    <dbReference type="NCBI Taxonomy" id="1149755"/>
    <lineage>
        <taxon>Eukaryota</taxon>
        <taxon>Fungi</taxon>
        <taxon>Dikarya</taxon>
        <taxon>Ascomycota</taxon>
        <taxon>Pezizomycotina</taxon>
        <taxon>Leotiomycetes</taxon>
        <taxon>Helotiales</taxon>
        <taxon>Hyaloscyphaceae</taxon>
        <taxon>Hyaloscypha</taxon>
        <taxon>Hyaloscypha variabilis</taxon>
    </lineage>
</organism>
<dbReference type="InterPro" id="IPR008146">
    <property type="entry name" value="Gln_synth_cat_dom"/>
</dbReference>
<name>A0A2J6SBF9_HYAVF</name>
<dbReference type="GO" id="GO:0004356">
    <property type="term" value="F:glutamine synthetase activity"/>
    <property type="evidence" value="ECO:0007669"/>
    <property type="project" value="InterPro"/>
</dbReference>
<gene>
    <name evidence="5" type="ORF">L207DRAFT_476287</name>
</gene>
<dbReference type="OrthoDB" id="3364440at2759"/>
<evidence type="ECO:0000313" key="5">
    <source>
        <dbReference type="EMBL" id="PMD48094.1"/>
    </source>
</evidence>
<dbReference type="Gene3D" id="3.30.590.10">
    <property type="entry name" value="Glutamine synthetase/guanido kinase, catalytic domain"/>
    <property type="match status" value="1"/>
</dbReference>
<evidence type="ECO:0000256" key="2">
    <source>
        <dbReference type="PROSITE-ProRule" id="PRU01331"/>
    </source>
</evidence>
<dbReference type="EMBL" id="KZ613937">
    <property type="protein sequence ID" value="PMD48094.1"/>
    <property type="molecule type" value="Genomic_DNA"/>
</dbReference>
<dbReference type="Proteomes" id="UP000235786">
    <property type="component" value="Unassembled WGS sequence"/>
</dbReference>
<evidence type="ECO:0000313" key="6">
    <source>
        <dbReference type="Proteomes" id="UP000235786"/>
    </source>
</evidence>